<organism evidence="1 2">
    <name type="scientific">Methylobacterium iners</name>
    <dbReference type="NCBI Taxonomy" id="418707"/>
    <lineage>
        <taxon>Bacteria</taxon>
        <taxon>Pseudomonadati</taxon>
        <taxon>Pseudomonadota</taxon>
        <taxon>Alphaproteobacteria</taxon>
        <taxon>Hyphomicrobiales</taxon>
        <taxon>Methylobacteriaceae</taxon>
        <taxon>Methylobacterium</taxon>
    </lineage>
</organism>
<dbReference type="Proteomes" id="UP001055125">
    <property type="component" value="Unassembled WGS sequence"/>
</dbReference>
<reference evidence="1" key="1">
    <citation type="journal article" date="2021" name="Front. Microbiol.">
        <title>Comprehensive Comparative Genomics and Phenotyping of Methylobacterium Species.</title>
        <authorList>
            <person name="Alessa O."/>
            <person name="Ogura Y."/>
            <person name="Fujitani Y."/>
            <person name="Takami H."/>
            <person name="Hayashi T."/>
            <person name="Sahin N."/>
            <person name="Tani A."/>
        </authorList>
    </citation>
    <scope>NUCLEOTIDE SEQUENCE</scope>
    <source>
        <strain evidence="1">DSM 19015</strain>
    </source>
</reference>
<evidence type="ECO:0000313" key="2">
    <source>
        <dbReference type="Proteomes" id="UP001055125"/>
    </source>
</evidence>
<gene>
    <name evidence="1" type="ORF">OCOJLMKI_5192</name>
</gene>
<sequence length="70" mass="7251">MAVSAPKLPLSTLRSDWLNPTGASEKLSVRKAVSPTPRLALLEVIVSPGGVVSPKLTPVLVTGSPEAAYE</sequence>
<reference evidence="1" key="2">
    <citation type="submission" date="2021-08" db="EMBL/GenBank/DDBJ databases">
        <authorList>
            <person name="Tani A."/>
            <person name="Ola A."/>
            <person name="Ogura Y."/>
            <person name="Katsura K."/>
            <person name="Hayashi T."/>
        </authorList>
    </citation>
    <scope>NUCLEOTIDE SEQUENCE</scope>
    <source>
        <strain evidence="1">DSM 19015</strain>
    </source>
</reference>
<dbReference type="EMBL" id="BPQP01000131">
    <property type="protein sequence ID" value="GJD97953.1"/>
    <property type="molecule type" value="Genomic_DNA"/>
</dbReference>
<comment type="caution">
    <text evidence="1">The sequence shown here is derived from an EMBL/GenBank/DDBJ whole genome shotgun (WGS) entry which is preliminary data.</text>
</comment>
<evidence type="ECO:0000313" key="1">
    <source>
        <dbReference type="EMBL" id="GJD97953.1"/>
    </source>
</evidence>
<protein>
    <submittedName>
        <fullName evidence="1">Uncharacterized protein</fullName>
    </submittedName>
</protein>
<keyword evidence="2" id="KW-1185">Reference proteome</keyword>
<name>A0ABQ4S826_9HYPH</name>
<proteinExistence type="predicted"/>
<accession>A0ABQ4S826</accession>